<name>A0AAD6KA54_9ROSI</name>
<dbReference type="AlphaFoldDB" id="A0AAD6KA54"/>
<accession>A0AAD6KA54</accession>
<keyword evidence="3" id="KW-1185">Reference proteome</keyword>
<reference evidence="2 3" key="1">
    <citation type="journal article" date="2023" name="Int. J. Mol. Sci.">
        <title>De Novo Assembly and Annotation of 11 Diverse Shrub Willow (Salix) Genomes Reveals Novel Gene Organization in Sex-Linked Regions.</title>
        <authorList>
            <person name="Hyden B."/>
            <person name="Feng K."/>
            <person name="Yates T.B."/>
            <person name="Jawdy S."/>
            <person name="Cereghino C."/>
            <person name="Smart L.B."/>
            <person name="Muchero W."/>
        </authorList>
    </citation>
    <scope>NUCLEOTIDE SEQUENCE [LARGE SCALE GENOMIC DNA]</scope>
    <source>
        <tissue evidence="2">Shoot tip</tissue>
    </source>
</reference>
<evidence type="ECO:0000313" key="2">
    <source>
        <dbReference type="EMBL" id="KAJ6419493.1"/>
    </source>
</evidence>
<dbReference type="Proteomes" id="UP001162972">
    <property type="component" value="Chromosome 7"/>
</dbReference>
<feature type="signal peptide" evidence="1">
    <location>
        <begin position="1"/>
        <end position="16"/>
    </location>
</feature>
<evidence type="ECO:0000256" key="1">
    <source>
        <dbReference type="SAM" id="SignalP"/>
    </source>
</evidence>
<dbReference type="PROSITE" id="PS51257">
    <property type="entry name" value="PROKAR_LIPOPROTEIN"/>
    <property type="match status" value="1"/>
</dbReference>
<sequence>MSSLLAKGLSAALVVGSCYYAVSKGSLGMESPELKIIEESNEGTQATQVKPQDATVPIEKEIKRIQTQNVTSEDRSKAVFGEGVGTLSLLDSYHLDDKTEKNTATERLGEQVATFLSCAYC</sequence>
<evidence type="ECO:0000313" key="3">
    <source>
        <dbReference type="Proteomes" id="UP001162972"/>
    </source>
</evidence>
<proteinExistence type="predicted"/>
<protein>
    <submittedName>
        <fullName evidence="2">Uncharacterized protein</fullName>
    </submittedName>
</protein>
<gene>
    <name evidence="2" type="ORF">OIU84_029571</name>
</gene>
<dbReference type="EMBL" id="JAPFFJ010000009">
    <property type="protein sequence ID" value="KAJ6419493.1"/>
    <property type="molecule type" value="Genomic_DNA"/>
</dbReference>
<comment type="caution">
    <text evidence="2">The sequence shown here is derived from an EMBL/GenBank/DDBJ whole genome shotgun (WGS) entry which is preliminary data.</text>
</comment>
<keyword evidence="1" id="KW-0732">Signal</keyword>
<organism evidence="2 3">
    <name type="scientific">Salix udensis</name>
    <dbReference type="NCBI Taxonomy" id="889485"/>
    <lineage>
        <taxon>Eukaryota</taxon>
        <taxon>Viridiplantae</taxon>
        <taxon>Streptophyta</taxon>
        <taxon>Embryophyta</taxon>
        <taxon>Tracheophyta</taxon>
        <taxon>Spermatophyta</taxon>
        <taxon>Magnoliopsida</taxon>
        <taxon>eudicotyledons</taxon>
        <taxon>Gunneridae</taxon>
        <taxon>Pentapetalae</taxon>
        <taxon>rosids</taxon>
        <taxon>fabids</taxon>
        <taxon>Malpighiales</taxon>
        <taxon>Salicaceae</taxon>
        <taxon>Saliceae</taxon>
        <taxon>Salix</taxon>
    </lineage>
</organism>
<feature type="chain" id="PRO_5041906095" evidence="1">
    <location>
        <begin position="17"/>
        <end position="121"/>
    </location>
</feature>